<organism evidence="2 3">
    <name type="scientific">Chitinophaga filiformis</name>
    <name type="common">Myxococcus filiformis</name>
    <name type="synonym">Flexibacter filiformis</name>
    <dbReference type="NCBI Taxonomy" id="104663"/>
    <lineage>
        <taxon>Bacteria</taxon>
        <taxon>Pseudomonadati</taxon>
        <taxon>Bacteroidota</taxon>
        <taxon>Chitinophagia</taxon>
        <taxon>Chitinophagales</taxon>
        <taxon>Chitinophagaceae</taxon>
        <taxon>Chitinophaga</taxon>
    </lineage>
</organism>
<dbReference type="PROSITE" id="PS51257">
    <property type="entry name" value="PROKAR_LIPOPROTEIN"/>
    <property type="match status" value="1"/>
</dbReference>
<accession>A0A1G7IQR9</accession>
<name>A0A1G7IQR9_CHIFI</name>
<dbReference type="OrthoDB" id="885909at2"/>
<proteinExistence type="predicted"/>
<evidence type="ECO:0000313" key="3">
    <source>
        <dbReference type="Proteomes" id="UP000199045"/>
    </source>
</evidence>
<feature type="chain" id="PRO_5011769791" description="DUF4369 domain-containing protein" evidence="1">
    <location>
        <begin position="21"/>
        <end position="148"/>
    </location>
</feature>
<gene>
    <name evidence="2" type="ORF">SAMN04488121_101933</name>
</gene>
<evidence type="ECO:0008006" key="4">
    <source>
        <dbReference type="Google" id="ProtNLM"/>
    </source>
</evidence>
<dbReference type="AlphaFoldDB" id="A0A1G7IQR9"/>
<sequence length="148" mass="16210">MTRLFLFLFTAVLLASCGQASEQSRNAIDTTNTLTIKGPTAVLFRPAGNKLRYIKADIGEKGFPSLQTANNSILAEDSVYLAGKGLKVISTSATQLQFIRANGEILYVNLAHPKYTWEIFIYNGYSDPVKADLTDIEAAYLESGIKQP</sequence>
<dbReference type="Proteomes" id="UP000199045">
    <property type="component" value="Unassembled WGS sequence"/>
</dbReference>
<reference evidence="3" key="1">
    <citation type="submission" date="2016-10" db="EMBL/GenBank/DDBJ databases">
        <authorList>
            <person name="Varghese N."/>
            <person name="Submissions S."/>
        </authorList>
    </citation>
    <scope>NUCLEOTIDE SEQUENCE [LARGE SCALE GENOMIC DNA]</scope>
    <source>
        <strain evidence="3">DSM 527</strain>
    </source>
</reference>
<protein>
    <recommendedName>
        <fullName evidence="4">DUF4369 domain-containing protein</fullName>
    </recommendedName>
</protein>
<evidence type="ECO:0000313" key="2">
    <source>
        <dbReference type="EMBL" id="SDF14659.1"/>
    </source>
</evidence>
<dbReference type="RefSeq" id="WP_089829043.1">
    <property type="nucleotide sequence ID" value="NZ_FNBN01000001.1"/>
</dbReference>
<keyword evidence="1" id="KW-0732">Signal</keyword>
<dbReference type="EMBL" id="FNBN01000001">
    <property type="protein sequence ID" value="SDF14659.1"/>
    <property type="molecule type" value="Genomic_DNA"/>
</dbReference>
<evidence type="ECO:0000256" key="1">
    <source>
        <dbReference type="SAM" id="SignalP"/>
    </source>
</evidence>
<feature type="signal peptide" evidence="1">
    <location>
        <begin position="1"/>
        <end position="20"/>
    </location>
</feature>
<dbReference type="STRING" id="104663.SAMN04488121_101933"/>